<dbReference type="GO" id="GO:0016874">
    <property type="term" value="F:ligase activity"/>
    <property type="evidence" value="ECO:0007669"/>
    <property type="project" value="UniProtKB-KW"/>
</dbReference>
<evidence type="ECO:0000259" key="3">
    <source>
        <dbReference type="Pfam" id="PF00501"/>
    </source>
</evidence>
<accession>A0ABY3WD01</accession>
<name>A0ABY3WD01_9MICC</name>
<dbReference type="Gene3D" id="3.40.50.12780">
    <property type="entry name" value="N-terminal domain of ligase-like"/>
    <property type="match status" value="1"/>
</dbReference>
<keyword evidence="2 5" id="KW-0436">Ligase</keyword>
<dbReference type="EMBL" id="CP093327">
    <property type="protein sequence ID" value="UNK47871.1"/>
    <property type="molecule type" value="Genomic_DNA"/>
</dbReference>
<dbReference type="Pfam" id="PF00501">
    <property type="entry name" value="AMP-binding"/>
    <property type="match status" value="1"/>
</dbReference>
<evidence type="ECO:0000313" key="6">
    <source>
        <dbReference type="Proteomes" id="UP000829069"/>
    </source>
</evidence>
<protein>
    <submittedName>
        <fullName evidence="5">Acyl--CoA ligase</fullName>
    </submittedName>
</protein>
<keyword evidence="6" id="KW-1185">Reference proteome</keyword>
<dbReference type="RefSeq" id="WP_241915568.1">
    <property type="nucleotide sequence ID" value="NZ_CP093327.1"/>
</dbReference>
<dbReference type="PANTHER" id="PTHR43201">
    <property type="entry name" value="ACYL-COA SYNTHETASE"/>
    <property type="match status" value="1"/>
</dbReference>
<dbReference type="Pfam" id="PF13193">
    <property type="entry name" value="AMP-binding_C"/>
    <property type="match status" value="1"/>
</dbReference>
<proteinExistence type="inferred from homology"/>
<feature type="domain" description="AMP-dependent synthetase/ligase" evidence="3">
    <location>
        <begin position="13"/>
        <end position="371"/>
    </location>
</feature>
<gene>
    <name evidence="5" type="ORF">MNQ99_18540</name>
</gene>
<evidence type="ECO:0000259" key="4">
    <source>
        <dbReference type="Pfam" id="PF13193"/>
    </source>
</evidence>
<dbReference type="InterPro" id="IPR042099">
    <property type="entry name" value="ANL_N_sf"/>
</dbReference>
<keyword evidence="5" id="KW-0614">Plasmid</keyword>
<dbReference type="InterPro" id="IPR020845">
    <property type="entry name" value="AMP-binding_CS"/>
</dbReference>
<reference evidence="5 6" key="1">
    <citation type="submission" date="2022-03" db="EMBL/GenBank/DDBJ databases">
        <title>Isotopic signatures of nitrous oxide derived from detoxification processes.</title>
        <authorList>
            <person name="Behrendt U."/>
            <person name="Buchen C."/>
            <person name="Well R."/>
            <person name="Ulrich A."/>
            <person name="Rohe L."/>
            <person name="Kolb S."/>
            <person name="Schloter M."/>
            <person name="Horn M.A."/>
            <person name="Augustin J."/>
        </authorList>
    </citation>
    <scope>NUCLEOTIDE SEQUENCE [LARGE SCALE GENOMIC DNA]</scope>
    <source>
        <strain evidence="5 6">S4-C24</strain>
        <plasmid evidence="5 6">p1</plasmid>
    </source>
</reference>
<feature type="domain" description="AMP-binding enzyme C-terminal" evidence="4">
    <location>
        <begin position="422"/>
        <end position="497"/>
    </location>
</feature>
<organism evidence="5 6">
    <name type="scientific">Arthrobacter sulfonylureivorans</name>
    <dbReference type="NCBI Taxonomy" id="2486855"/>
    <lineage>
        <taxon>Bacteria</taxon>
        <taxon>Bacillati</taxon>
        <taxon>Actinomycetota</taxon>
        <taxon>Actinomycetes</taxon>
        <taxon>Micrococcales</taxon>
        <taxon>Micrococcaceae</taxon>
        <taxon>Arthrobacter</taxon>
    </lineage>
</organism>
<evidence type="ECO:0000313" key="5">
    <source>
        <dbReference type="EMBL" id="UNK47871.1"/>
    </source>
</evidence>
<dbReference type="SUPFAM" id="SSF56801">
    <property type="entry name" value="Acetyl-CoA synthetase-like"/>
    <property type="match status" value="1"/>
</dbReference>
<dbReference type="Gene3D" id="3.30.300.30">
    <property type="match status" value="1"/>
</dbReference>
<dbReference type="Proteomes" id="UP000829069">
    <property type="component" value="Plasmid p1"/>
</dbReference>
<comment type="similarity">
    <text evidence="1">Belongs to the ATP-dependent AMP-binding enzyme family.</text>
</comment>
<sequence>MNDSRLWRALTLAVERFPNRTAIWTTNRHLSYQEWYAEIQRVAGGLLALGVSRGDRVAIGMRNSIAHATLQYAAQMIGACAVPFNYRLKPAGVKHVLEDSGSKVVVVDDAVSPDTTAKLRGQGVECHWVRAKGDPAAFEHRFEDLDGAVDESRLPNENDLSAIIYTSGTTGLPKGVPVTHRAVYERIITHTSTVGPHFDDGTRTVGATPLYHTVGLHWLFYYTVFVGGTYYPFERIDAETAEVVKSERLTYMHAPPTLYRMLISHLGASEKLESFREVVFGSAPGGAEFLELLFERFPNALVHEGYGTTELSIPFMTSSMAGQAPGTLRLAADQRVRIVTSGGGADDLVRPGEVGELLVDMLNPGVFEGYWGANAAKTVEKVDHGWFRTGDLFRADSDGNYFYHGRLDEMFRSGAESIKPAEVEATLMNHPDVVDAAVIGVPDESWGNVVTAVIVRGSAGTSEEALDLHCRSSDLEDYKRPRRYVFVASIPRSPSGKIVRGEVRSMATIRQLIS</sequence>
<dbReference type="PANTHER" id="PTHR43201:SF5">
    <property type="entry name" value="MEDIUM-CHAIN ACYL-COA LIGASE ACSF2, MITOCHONDRIAL"/>
    <property type="match status" value="1"/>
</dbReference>
<dbReference type="PROSITE" id="PS00455">
    <property type="entry name" value="AMP_BINDING"/>
    <property type="match status" value="1"/>
</dbReference>
<dbReference type="InterPro" id="IPR025110">
    <property type="entry name" value="AMP-bd_C"/>
</dbReference>
<evidence type="ECO:0000256" key="1">
    <source>
        <dbReference type="ARBA" id="ARBA00006432"/>
    </source>
</evidence>
<evidence type="ECO:0000256" key="2">
    <source>
        <dbReference type="ARBA" id="ARBA00022598"/>
    </source>
</evidence>
<dbReference type="InterPro" id="IPR045851">
    <property type="entry name" value="AMP-bd_C_sf"/>
</dbReference>
<geneLocation type="plasmid" evidence="5 6">
    <name>p1</name>
</geneLocation>
<dbReference type="InterPro" id="IPR000873">
    <property type="entry name" value="AMP-dep_synth/lig_dom"/>
</dbReference>